<sequence>MTFLHNNPLFFLLYVLLLSSLPLINSTSISPQTQAESLIKWKDGFSSYSVVSPPSILNSWSHANLNHLCNWTAVACTKIGKISKIDRSNMEISGTLTFFNFYLPPNLIHFNLNGNNFRGPIPSAIGNLSGLTTLDLGNNFLDQQIPSEIDQLTELEYLNFRNNNLFGIIPYQLSNLQKAWYMDIGLNS</sequence>
<keyword evidence="6" id="KW-0677">Repeat</keyword>
<keyword evidence="3" id="KW-0134">Cell wall</keyword>
<evidence type="ECO:0000313" key="12">
    <source>
        <dbReference type="Proteomes" id="UP000290289"/>
    </source>
</evidence>
<dbReference type="InterPro" id="IPR032675">
    <property type="entry name" value="LRR_dom_sf"/>
</dbReference>
<keyword evidence="5 9" id="KW-0732">Signal</keyword>
<evidence type="ECO:0000256" key="5">
    <source>
        <dbReference type="ARBA" id="ARBA00022729"/>
    </source>
</evidence>
<dbReference type="InterPro" id="IPR001611">
    <property type="entry name" value="Leu-rich_rpt"/>
</dbReference>
<feature type="chain" id="PRO_5019714715" description="Leucine-rich repeat-containing N-terminal plant-type domain-containing protein" evidence="9">
    <location>
        <begin position="27"/>
        <end position="188"/>
    </location>
</feature>
<keyword evidence="4" id="KW-0433">Leucine-rich repeat</keyword>
<proteinExistence type="inferred from homology"/>
<dbReference type="PANTHER" id="PTHR48060:SF24">
    <property type="entry name" value="NON-SPECIFIC SERINE_THREONINE PROTEIN KINASE"/>
    <property type="match status" value="1"/>
</dbReference>
<dbReference type="PANTHER" id="PTHR48060">
    <property type="entry name" value="DNA DAMAGE-REPAIR/TOLERATION PROTEIN DRT100"/>
    <property type="match status" value="1"/>
</dbReference>
<accession>A0A498IXZ9</accession>
<evidence type="ECO:0000256" key="7">
    <source>
        <dbReference type="ARBA" id="ARBA00023136"/>
    </source>
</evidence>
<evidence type="ECO:0000256" key="4">
    <source>
        <dbReference type="ARBA" id="ARBA00022614"/>
    </source>
</evidence>
<keyword evidence="3" id="KW-0964">Secreted</keyword>
<evidence type="ECO:0000256" key="6">
    <source>
        <dbReference type="ARBA" id="ARBA00022737"/>
    </source>
</evidence>
<dbReference type="Gramene" id="mRNA:MD10G0151600">
    <property type="protein sequence ID" value="CDS:MD10G0151600.1"/>
    <property type="gene ID" value="MD10G0151600"/>
</dbReference>
<evidence type="ECO:0000256" key="1">
    <source>
        <dbReference type="ARBA" id="ARBA00004191"/>
    </source>
</evidence>
<evidence type="ECO:0000256" key="3">
    <source>
        <dbReference type="ARBA" id="ARBA00022512"/>
    </source>
</evidence>
<dbReference type="Proteomes" id="UP000290289">
    <property type="component" value="Chromosome 10"/>
</dbReference>
<dbReference type="Pfam" id="PF08263">
    <property type="entry name" value="LRRNT_2"/>
    <property type="match status" value="1"/>
</dbReference>
<evidence type="ECO:0000256" key="8">
    <source>
        <dbReference type="ARBA" id="ARBA00038043"/>
    </source>
</evidence>
<keyword evidence="7" id="KW-0472">Membrane</keyword>
<dbReference type="GO" id="GO:0016020">
    <property type="term" value="C:membrane"/>
    <property type="evidence" value="ECO:0007669"/>
    <property type="project" value="UniProtKB-SubCell"/>
</dbReference>
<comment type="subcellular location">
    <subcellularLocation>
        <location evidence="2">Membrane</location>
    </subcellularLocation>
    <subcellularLocation>
        <location evidence="1">Secreted</location>
        <location evidence="1">Cell wall</location>
    </subcellularLocation>
</comment>
<dbReference type="FunFam" id="3.80.10.10:FF:000400">
    <property type="entry name" value="Nuclear pore complex protein NUP107"/>
    <property type="match status" value="1"/>
</dbReference>
<feature type="signal peptide" evidence="9">
    <location>
        <begin position="1"/>
        <end position="26"/>
    </location>
</feature>
<dbReference type="SUPFAM" id="SSF52058">
    <property type="entry name" value="L domain-like"/>
    <property type="match status" value="1"/>
</dbReference>
<organism evidence="11 12">
    <name type="scientific">Malus domestica</name>
    <name type="common">Apple</name>
    <name type="synonym">Pyrus malus</name>
    <dbReference type="NCBI Taxonomy" id="3750"/>
    <lineage>
        <taxon>Eukaryota</taxon>
        <taxon>Viridiplantae</taxon>
        <taxon>Streptophyta</taxon>
        <taxon>Embryophyta</taxon>
        <taxon>Tracheophyta</taxon>
        <taxon>Spermatophyta</taxon>
        <taxon>Magnoliopsida</taxon>
        <taxon>eudicotyledons</taxon>
        <taxon>Gunneridae</taxon>
        <taxon>Pentapetalae</taxon>
        <taxon>rosids</taxon>
        <taxon>fabids</taxon>
        <taxon>Rosales</taxon>
        <taxon>Rosaceae</taxon>
        <taxon>Amygdaloideae</taxon>
        <taxon>Maleae</taxon>
        <taxon>Malus</taxon>
    </lineage>
</organism>
<dbReference type="AlphaFoldDB" id="A0A498IXZ9"/>
<dbReference type="InterPro" id="IPR013210">
    <property type="entry name" value="LRR_N_plant-typ"/>
</dbReference>
<dbReference type="Pfam" id="PF00560">
    <property type="entry name" value="LRR_1"/>
    <property type="match status" value="3"/>
</dbReference>
<dbReference type="InterPro" id="IPR053211">
    <property type="entry name" value="DNA_repair-toleration"/>
</dbReference>
<gene>
    <name evidence="11" type="ORF">DVH24_028745</name>
</gene>
<comment type="caution">
    <text evidence="11">The sequence shown here is derived from an EMBL/GenBank/DDBJ whole genome shotgun (WGS) entry which is preliminary data.</text>
</comment>
<protein>
    <recommendedName>
        <fullName evidence="10">Leucine-rich repeat-containing N-terminal plant-type domain-containing protein</fullName>
    </recommendedName>
</protein>
<dbReference type="SMR" id="A0A498IXZ9"/>
<evidence type="ECO:0000256" key="9">
    <source>
        <dbReference type="SAM" id="SignalP"/>
    </source>
</evidence>
<dbReference type="STRING" id="3750.A0A498IXZ9"/>
<reference evidence="11 12" key="1">
    <citation type="submission" date="2018-10" db="EMBL/GenBank/DDBJ databases">
        <title>A high-quality apple genome assembly.</title>
        <authorList>
            <person name="Hu J."/>
        </authorList>
    </citation>
    <scope>NUCLEOTIDE SEQUENCE [LARGE SCALE GENOMIC DNA]</scope>
    <source>
        <strain evidence="12">cv. HFTH1</strain>
        <tissue evidence="11">Young leaf</tissue>
    </source>
</reference>
<comment type="similarity">
    <text evidence="8">Belongs to the polygalacturonase-inhibiting protein family.</text>
</comment>
<keyword evidence="12" id="KW-1185">Reference proteome</keyword>
<evidence type="ECO:0000313" key="11">
    <source>
        <dbReference type="EMBL" id="RXH87245.1"/>
    </source>
</evidence>
<dbReference type="Gene3D" id="3.80.10.10">
    <property type="entry name" value="Ribonuclease Inhibitor"/>
    <property type="match status" value="1"/>
</dbReference>
<feature type="domain" description="Leucine-rich repeat-containing N-terminal plant-type" evidence="10">
    <location>
        <begin position="32"/>
        <end position="77"/>
    </location>
</feature>
<dbReference type="EMBL" id="RDQH01000336">
    <property type="protein sequence ID" value="RXH87245.1"/>
    <property type="molecule type" value="Genomic_DNA"/>
</dbReference>
<evidence type="ECO:0000259" key="10">
    <source>
        <dbReference type="Pfam" id="PF08263"/>
    </source>
</evidence>
<name>A0A498IXZ9_MALDO</name>
<evidence type="ECO:0000256" key="2">
    <source>
        <dbReference type="ARBA" id="ARBA00004370"/>
    </source>
</evidence>